<keyword evidence="4" id="KW-1185">Reference proteome</keyword>
<evidence type="ECO:0000256" key="1">
    <source>
        <dbReference type="SAM" id="MobiDB-lite"/>
    </source>
</evidence>
<proteinExistence type="predicted"/>
<reference evidence="3 4" key="1">
    <citation type="submission" date="2016-06" db="EMBL/GenBank/DDBJ databases">
        <authorList>
            <person name="Kjaerup R.B."/>
            <person name="Dalgaard T.S."/>
            <person name="Juul-Madsen H.R."/>
        </authorList>
    </citation>
    <scope>NUCLEOTIDE SEQUENCE [LARGE SCALE GENOMIC DNA]</scope>
    <source>
        <strain evidence="3 4">DSM 16361</strain>
    </source>
</reference>
<organism evidence="3 4">
    <name type="scientific">Thiomonas delicata</name>
    <name type="common">Thiomonas cuprina</name>
    <dbReference type="NCBI Taxonomy" id="364030"/>
    <lineage>
        <taxon>Bacteria</taxon>
        <taxon>Pseudomonadati</taxon>
        <taxon>Pseudomonadota</taxon>
        <taxon>Betaproteobacteria</taxon>
        <taxon>Burkholderiales</taxon>
        <taxon>Thiomonas</taxon>
    </lineage>
</organism>
<feature type="domain" description="Helix-turn-helix" evidence="2">
    <location>
        <begin position="7"/>
        <end position="58"/>
    </location>
</feature>
<dbReference type="SUPFAM" id="SSF46955">
    <property type="entry name" value="Putative DNA-binding domain"/>
    <property type="match status" value="1"/>
</dbReference>
<dbReference type="EMBL" id="FLMQ01000057">
    <property type="protein sequence ID" value="SBP89848.1"/>
    <property type="molecule type" value="Genomic_DNA"/>
</dbReference>
<name>A0A238D937_THIDL</name>
<dbReference type="OrthoDB" id="9182156at2"/>
<dbReference type="InterPro" id="IPR041657">
    <property type="entry name" value="HTH_17"/>
</dbReference>
<evidence type="ECO:0000259" key="2">
    <source>
        <dbReference type="Pfam" id="PF12728"/>
    </source>
</evidence>
<gene>
    <name evidence="3" type="ORF">THIARS_80372</name>
</gene>
<protein>
    <recommendedName>
        <fullName evidence="2">Helix-turn-helix domain-containing protein</fullName>
    </recommendedName>
</protein>
<evidence type="ECO:0000313" key="3">
    <source>
        <dbReference type="EMBL" id="SBP89848.1"/>
    </source>
</evidence>
<dbReference type="Pfam" id="PF12728">
    <property type="entry name" value="HTH_17"/>
    <property type="match status" value="1"/>
</dbReference>
<accession>A0A238D937</accession>
<dbReference type="AlphaFoldDB" id="A0A238D937"/>
<sequence length="121" mass="12960">MMNADPFLTKATVAQLLCCSERTLERMVRADAFPPALRHGKEALWFESVVQQWLQRQRQAQLAWAPAGQTPAPLPQGGVSTVLAVADVTDLASPANSSTGGPALAMPTGPTTKRPGRPNKR</sequence>
<evidence type="ECO:0000313" key="4">
    <source>
        <dbReference type="Proteomes" id="UP000214566"/>
    </source>
</evidence>
<dbReference type="InterPro" id="IPR009061">
    <property type="entry name" value="DNA-bd_dom_put_sf"/>
</dbReference>
<dbReference type="RefSeq" id="WP_094161838.1">
    <property type="nucleotide sequence ID" value="NZ_LT592171.1"/>
</dbReference>
<feature type="region of interest" description="Disordered" evidence="1">
    <location>
        <begin position="92"/>
        <end position="121"/>
    </location>
</feature>
<dbReference type="Proteomes" id="UP000214566">
    <property type="component" value="Unassembled WGS sequence"/>
</dbReference>